<organism evidence="2 3">
    <name type="scientific">Paraburkholderia panacisoli</name>
    <dbReference type="NCBI Taxonomy" id="2603818"/>
    <lineage>
        <taxon>Bacteria</taxon>
        <taxon>Pseudomonadati</taxon>
        <taxon>Pseudomonadota</taxon>
        <taxon>Betaproteobacteria</taxon>
        <taxon>Burkholderiales</taxon>
        <taxon>Burkholderiaceae</taxon>
        <taxon>Paraburkholderia</taxon>
    </lineage>
</organism>
<dbReference type="GO" id="GO:0003824">
    <property type="term" value="F:catalytic activity"/>
    <property type="evidence" value="ECO:0007669"/>
    <property type="project" value="InterPro"/>
</dbReference>
<keyword evidence="3" id="KW-1185">Reference proteome</keyword>
<accession>A0A5B0G4R4</accession>
<dbReference type="Gene3D" id="3.90.850.10">
    <property type="entry name" value="Fumarylacetoacetase-like, C-terminal domain"/>
    <property type="match status" value="1"/>
</dbReference>
<dbReference type="AlphaFoldDB" id="A0A5B0G4R4"/>
<protein>
    <recommendedName>
        <fullName evidence="1">Fumarylacetoacetase N-terminal domain-containing protein</fullName>
    </recommendedName>
</protein>
<comment type="caution">
    <text evidence="2">The sequence shown here is derived from an EMBL/GenBank/DDBJ whole genome shotgun (WGS) entry which is preliminary data.</text>
</comment>
<evidence type="ECO:0000313" key="2">
    <source>
        <dbReference type="EMBL" id="KAA0998523.1"/>
    </source>
</evidence>
<dbReference type="Pfam" id="PF18288">
    <property type="entry name" value="FAA_hydro_N_2"/>
    <property type="match status" value="1"/>
</dbReference>
<name>A0A5B0G4R4_9BURK</name>
<feature type="domain" description="Fumarylacetoacetase N-terminal" evidence="1">
    <location>
        <begin position="1"/>
        <end position="77"/>
    </location>
</feature>
<evidence type="ECO:0000259" key="1">
    <source>
        <dbReference type="Pfam" id="PF18288"/>
    </source>
</evidence>
<reference evidence="2 3" key="1">
    <citation type="submission" date="2019-08" db="EMBL/GenBank/DDBJ databases">
        <title>Paraburkholderia sp. DCY113.</title>
        <authorList>
            <person name="Kang J."/>
        </authorList>
    </citation>
    <scope>NUCLEOTIDE SEQUENCE [LARGE SCALE GENOMIC DNA]</scope>
    <source>
        <strain evidence="2 3">DCY113</strain>
    </source>
</reference>
<dbReference type="RefSeq" id="WP_149675932.1">
    <property type="nucleotide sequence ID" value="NZ_VTUZ01000057.1"/>
</dbReference>
<gene>
    <name evidence="2" type="ORF">FVF58_44390</name>
</gene>
<sequence>MKLVSLHSGRDSELVAVSRDLRHIVRAGSVARTLQAALDDWETTAPWLEAIYTALNAGNAEGATPIEWSEVGPPLPRAVGVHTCR</sequence>
<dbReference type="InterPro" id="IPR036663">
    <property type="entry name" value="Fumarylacetoacetase_C_sf"/>
</dbReference>
<evidence type="ECO:0000313" key="3">
    <source>
        <dbReference type="Proteomes" id="UP000325273"/>
    </source>
</evidence>
<dbReference type="EMBL" id="VTUZ01000057">
    <property type="protein sequence ID" value="KAA0998523.1"/>
    <property type="molecule type" value="Genomic_DNA"/>
</dbReference>
<proteinExistence type="predicted"/>
<dbReference type="Proteomes" id="UP000325273">
    <property type="component" value="Unassembled WGS sequence"/>
</dbReference>
<dbReference type="InterPro" id="IPR041072">
    <property type="entry name" value="FAA_hydro_N"/>
</dbReference>